<evidence type="ECO:0000313" key="2">
    <source>
        <dbReference type="Proteomes" id="UP000095210"/>
    </source>
</evidence>
<organism evidence="1 2">
    <name type="scientific">Actinoalloteichus hymeniacidonis</name>
    <dbReference type="NCBI Taxonomy" id="340345"/>
    <lineage>
        <taxon>Bacteria</taxon>
        <taxon>Bacillati</taxon>
        <taxon>Actinomycetota</taxon>
        <taxon>Actinomycetes</taxon>
        <taxon>Pseudonocardiales</taxon>
        <taxon>Pseudonocardiaceae</taxon>
        <taxon>Actinoalloteichus</taxon>
    </lineage>
</organism>
<reference evidence="2" key="1">
    <citation type="submission" date="2016-03" db="EMBL/GenBank/DDBJ databases">
        <title>Complete genome sequence of the type strain Actinoalloteichus hymeniacidonis DSM 45092.</title>
        <authorList>
            <person name="Schaffert L."/>
            <person name="Albersmeier A."/>
            <person name="Winkler A."/>
            <person name="Kalinowski J."/>
            <person name="Zotchev S."/>
            <person name="Ruckert C."/>
        </authorList>
    </citation>
    <scope>NUCLEOTIDE SEQUENCE [LARGE SCALE GENOMIC DNA]</scope>
    <source>
        <strain evidence="2">HPA177(T) (DSM 45092(T))</strain>
    </source>
</reference>
<proteinExistence type="predicted"/>
<sequence length="49" mass="5468">MQFTKTFGQKDARTLLLWGLRAVSCQIAVKSDATERSTRSRPVVMAVRG</sequence>
<protein>
    <submittedName>
        <fullName evidence="1">Uncharacterized protein</fullName>
    </submittedName>
</protein>
<dbReference type="EMBL" id="CP014859">
    <property type="protein sequence ID" value="AOS61916.1"/>
    <property type="molecule type" value="Genomic_DNA"/>
</dbReference>
<accession>A0AAC9HMJ3</accession>
<name>A0AAC9HMJ3_9PSEU</name>
<evidence type="ECO:0000313" key="1">
    <source>
        <dbReference type="EMBL" id="AOS61916.1"/>
    </source>
</evidence>
<keyword evidence="2" id="KW-1185">Reference proteome</keyword>
<dbReference type="Proteomes" id="UP000095210">
    <property type="component" value="Chromosome"/>
</dbReference>
<dbReference type="KEGG" id="ahm:TL08_05445"/>
<gene>
    <name evidence="1" type="ORF">TL08_05445</name>
</gene>
<dbReference type="AlphaFoldDB" id="A0AAC9HMJ3"/>